<dbReference type="Proteomes" id="UP000503462">
    <property type="component" value="Chromosome 1"/>
</dbReference>
<evidence type="ECO:0000313" key="2">
    <source>
        <dbReference type="Proteomes" id="UP000503462"/>
    </source>
</evidence>
<evidence type="ECO:0008006" key="3">
    <source>
        <dbReference type="Google" id="ProtNLM"/>
    </source>
</evidence>
<organism evidence="1 2">
    <name type="scientific">Peltaster fructicola</name>
    <dbReference type="NCBI Taxonomy" id="286661"/>
    <lineage>
        <taxon>Eukaryota</taxon>
        <taxon>Fungi</taxon>
        <taxon>Dikarya</taxon>
        <taxon>Ascomycota</taxon>
        <taxon>Pezizomycotina</taxon>
        <taxon>Dothideomycetes</taxon>
        <taxon>Dothideomycetes incertae sedis</taxon>
        <taxon>Peltaster</taxon>
    </lineage>
</organism>
<dbReference type="PANTHER" id="PTHR43591">
    <property type="entry name" value="METHYLTRANSFERASE"/>
    <property type="match status" value="1"/>
</dbReference>
<dbReference type="Gene3D" id="3.40.50.150">
    <property type="entry name" value="Vaccinia Virus protein VP39"/>
    <property type="match status" value="1"/>
</dbReference>
<dbReference type="PANTHER" id="PTHR43591:SF96">
    <property type="entry name" value="PUTATIVE-RELATED"/>
    <property type="match status" value="1"/>
</dbReference>
<accession>A0A6H0XLR6</accession>
<keyword evidence="2" id="KW-1185">Reference proteome</keyword>
<dbReference type="Pfam" id="PF13489">
    <property type="entry name" value="Methyltransf_23"/>
    <property type="match status" value="1"/>
</dbReference>
<name>A0A6H0XLR6_9PEZI</name>
<protein>
    <recommendedName>
        <fullName evidence="3">Methyltransferase domain-containing protein</fullName>
    </recommendedName>
</protein>
<gene>
    <name evidence="1" type="ORF">AMS68_001098</name>
</gene>
<reference evidence="1 2" key="1">
    <citation type="journal article" date="2016" name="Sci. Rep.">
        <title>Peltaster fructicola genome reveals evolution from an invasive phytopathogen to an ectophytic parasite.</title>
        <authorList>
            <person name="Xu C."/>
            <person name="Chen H."/>
            <person name="Gleason M.L."/>
            <person name="Xu J.R."/>
            <person name="Liu H."/>
            <person name="Zhang R."/>
            <person name="Sun G."/>
        </authorList>
    </citation>
    <scope>NUCLEOTIDE SEQUENCE [LARGE SCALE GENOMIC DNA]</scope>
    <source>
        <strain evidence="1 2">LNHT1506</strain>
    </source>
</reference>
<proteinExistence type="predicted"/>
<dbReference type="InterPro" id="IPR029063">
    <property type="entry name" value="SAM-dependent_MTases_sf"/>
</dbReference>
<evidence type="ECO:0000313" key="1">
    <source>
        <dbReference type="EMBL" id="QIW95580.1"/>
    </source>
</evidence>
<sequence>MDAHAEGLRRPDSAIDVSNITNDSQQSDTYVLTRDTAASARLNLSHFIWLDAYGFNLHPTIAKAIVGRANLRVADIGTGTGIWLLDVAKTLPSSAQLDAIDISFSQCPPTAWLPYNVNLRHLDAFSDVPEHLHSHYDVIHIRHFVCVVKSDDPLPLLQNLCKMLKPGGYLQWDEWDVGRRNLIQAHAHAPREMIDKLEEEFKIMRKHTPMPTWPPRLDEYFLDVGLQDVAMEKRLSSNSHLPFMHDLTMLVFKELIDNAEASSSLGAEKCMELRRLLDGAIQESRAGAAWNLTRCMAIGRKHDSFRY</sequence>
<dbReference type="AlphaFoldDB" id="A0A6H0XLR6"/>
<dbReference type="CDD" id="cd02440">
    <property type="entry name" value="AdoMet_MTases"/>
    <property type="match status" value="1"/>
</dbReference>
<dbReference type="EMBL" id="CP051139">
    <property type="protein sequence ID" value="QIW95580.1"/>
    <property type="molecule type" value="Genomic_DNA"/>
</dbReference>
<dbReference type="OrthoDB" id="417697at2759"/>
<dbReference type="SUPFAM" id="SSF53335">
    <property type="entry name" value="S-adenosyl-L-methionine-dependent methyltransferases"/>
    <property type="match status" value="1"/>
</dbReference>